<evidence type="ECO:0000256" key="12">
    <source>
        <dbReference type="ARBA" id="ARBA00039702"/>
    </source>
</evidence>
<feature type="transmembrane region" description="Helical" evidence="14">
    <location>
        <begin position="339"/>
        <end position="360"/>
    </location>
</feature>
<evidence type="ECO:0000256" key="1">
    <source>
        <dbReference type="ARBA" id="ARBA00004651"/>
    </source>
</evidence>
<dbReference type="Proteomes" id="UP000095488">
    <property type="component" value="Unassembled WGS sequence"/>
</dbReference>
<evidence type="ECO:0000256" key="2">
    <source>
        <dbReference type="ARBA" id="ARBA00011738"/>
    </source>
</evidence>
<comment type="function">
    <text evidence="10">The phosphoenolpyruvate-dependent sugar phosphotransferase system (sugar PTS), a major carbohydrate active transport system, catalyzes the phosphorylation of incoming sugar substrates concomitantly with their translocation across the cell membrane. The enzyme II UlaABC PTS system is involved in ascorbate transport.</text>
</comment>
<evidence type="ECO:0000256" key="9">
    <source>
        <dbReference type="ARBA" id="ARBA00023136"/>
    </source>
</evidence>
<gene>
    <name evidence="15" type="primary">ulaA</name>
    <name evidence="15" type="ORF">ERS852473_02173</name>
</gene>
<feature type="transmembrane region" description="Helical" evidence="14">
    <location>
        <begin position="15"/>
        <end position="34"/>
    </location>
</feature>
<evidence type="ECO:0000256" key="3">
    <source>
        <dbReference type="ARBA" id="ARBA00022448"/>
    </source>
</evidence>
<keyword evidence="5" id="KW-0762">Sugar transport</keyword>
<dbReference type="EMBL" id="CYZR01000009">
    <property type="protein sequence ID" value="CUO19782.1"/>
    <property type="molecule type" value="Genomic_DNA"/>
</dbReference>
<reference evidence="15 16" key="1">
    <citation type="submission" date="2015-09" db="EMBL/GenBank/DDBJ databases">
        <authorList>
            <consortium name="Pathogen Informatics"/>
            <person name="Wu L."/>
            <person name="Ma J."/>
        </authorList>
    </citation>
    <scope>NUCLEOTIDE SEQUENCE [LARGE SCALE GENOMIC DNA]</scope>
    <source>
        <strain evidence="15 16">2789STDY5834858</strain>
    </source>
</reference>
<comment type="subcellular location">
    <subcellularLocation>
        <location evidence="1">Cell membrane</location>
        <topology evidence="1">Multi-pass membrane protein</topology>
    </subcellularLocation>
</comment>
<sequence length="493" mass="54897">MGYINYTWQFFQNNILDSAPFLVGLIVFIGYLILKKPIYDAISGLIKAIVGYLIFSVAVNGFFNNFTPILLGLKDTFHLQMAVMDPYFGQIAAQEAITKAGRSFSMMIIVLVIGFAFNLLLVLLKKYTKVRTVFITGQVMVQQSSIALWLIFFCFPSLNNIVVALILGLLLGTYWAVFSNLTVEPCQELTQGGGFAFGHQQMLGVWITDKISGLFGKCENDAKDIGDIKFPKFLSLFNDNVVATSIIVTIFFGIIMLLIGPNMMHKLDPNFSNNTNFIFYIIKKSLTFTVYLSILQLGLRMFISEFVEIFQAISDKLFSGSAVTAVDCATIFGFGHPNLLTIGFLFGVIGQVIAIIGLVIFKSPVIAISGFIPLFFDNATFAVFAYKKGGLKASMIIPLLSGFIQIACGAFAAYYFGLAHFGGYSGNFDWVTLWPVIGFLMNKLQYVGVVIALIVMLLIPQIQYFKNRKGYFKIVEDYEGYLEDKENNKQNSI</sequence>
<comment type="caution">
    <text evidence="15">The sequence shown here is derived from an EMBL/GenBank/DDBJ whole genome shotgun (WGS) entry which is preliminary data.</text>
</comment>
<evidence type="ECO:0000256" key="8">
    <source>
        <dbReference type="ARBA" id="ARBA00022989"/>
    </source>
</evidence>
<keyword evidence="9 14" id="KW-0472">Membrane</keyword>
<keyword evidence="6" id="KW-0598">Phosphotransferase system</keyword>
<dbReference type="NCBIfam" id="NF006923">
    <property type="entry name" value="PRK09410.2-1"/>
    <property type="match status" value="1"/>
</dbReference>
<evidence type="ECO:0000256" key="6">
    <source>
        <dbReference type="ARBA" id="ARBA00022683"/>
    </source>
</evidence>
<evidence type="ECO:0000256" key="14">
    <source>
        <dbReference type="SAM" id="Phobius"/>
    </source>
</evidence>
<name>A0ABP2AV55_SARVE</name>
<keyword evidence="3" id="KW-0813">Transport</keyword>
<evidence type="ECO:0000313" key="15">
    <source>
        <dbReference type="EMBL" id="CUO19782.1"/>
    </source>
</evidence>
<dbReference type="PANTHER" id="PTHR33843">
    <property type="entry name" value="ASCORBATE-SPECIFIC PTS SYSTEM EIIC COMPONENT"/>
    <property type="match status" value="1"/>
</dbReference>
<feature type="transmembrane region" description="Helical" evidence="14">
    <location>
        <begin position="41"/>
        <end position="63"/>
    </location>
</feature>
<evidence type="ECO:0000313" key="16">
    <source>
        <dbReference type="Proteomes" id="UP000095488"/>
    </source>
</evidence>
<comment type="subunit">
    <text evidence="2">Homodimer.</text>
</comment>
<feature type="transmembrane region" description="Helical" evidence="14">
    <location>
        <begin position="104"/>
        <end position="124"/>
    </location>
</feature>
<evidence type="ECO:0000256" key="10">
    <source>
        <dbReference type="ARBA" id="ARBA00037387"/>
    </source>
</evidence>
<keyword evidence="4" id="KW-1003">Cell membrane</keyword>
<protein>
    <recommendedName>
        <fullName evidence="12">Ascorbate-specific PTS system EIIC component</fullName>
    </recommendedName>
    <alternativeName>
        <fullName evidence="13">Ascorbate-specific permease IIC component UlaA</fullName>
    </alternativeName>
</protein>
<evidence type="ECO:0000256" key="5">
    <source>
        <dbReference type="ARBA" id="ARBA00022597"/>
    </source>
</evidence>
<keyword evidence="16" id="KW-1185">Reference proteome</keyword>
<dbReference type="RefSeq" id="WP_055260158.1">
    <property type="nucleotide sequence ID" value="NZ_CABIXL010000009.1"/>
</dbReference>
<comment type="similarity">
    <text evidence="11">Belongs to the UlaA family.</text>
</comment>
<dbReference type="InterPro" id="IPR051562">
    <property type="entry name" value="Ascorbate-PTS_EIIC"/>
</dbReference>
<feature type="transmembrane region" description="Helical" evidence="14">
    <location>
        <begin position="393"/>
        <end position="416"/>
    </location>
</feature>
<feature type="transmembrane region" description="Helical" evidence="14">
    <location>
        <begin position="145"/>
        <end position="171"/>
    </location>
</feature>
<feature type="transmembrane region" description="Helical" evidence="14">
    <location>
        <begin position="436"/>
        <end position="459"/>
    </location>
</feature>
<evidence type="ECO:0000256" key="7">
    <source>
        <dbReference type="ARBA" id="ARBA00022692"/>
    </source>
</evidence>
<dbReference type="PANTHER" id="PTHR33843:SF4">
    <property type="entry name" value="ASCORBATE-SPECIFIC PTS SYSTEM EIIC COMPONENT"/>
    <property type="match status" value="1"/>
</dbReference>
<feature type="transmembrane region" description="Helical" evidence="14">
    <location>
        <begin position="281"/>
        <end position="303"/>
    </location>
</feature>
<dbReference type="InterPro" id="IPR004703">
    <property type="entry name" value="PTS_sugar-sp_permease"/>
</dbReference>
<organism evidence="15 16">
    <name type="scientific">Sarcina ventriculi</name>
    <name type="common">Clostridium ventriculi</name>
    <dbReference type="NCBI Taxonomy" id="1267"/>
    <lineage>
        <taxon>Bacteria</taxon>
        <taxon>Bacillati</taxon>
        <taxon>Bacillota</taxon>
        <taxon>Clostridia</taxon>
        <taxon>Eubacteriales</taxon>
        <taxon>Clostridiaceae</taxon>
        <taxon>Sarcina</taxon>
    </lineage>
</organism>
<evidence type="ECO:0000256" key="4">
    <source>
        <dbReference type="ARBA" id="ARBA00022475"/>
    </source>
</evidence>
<keyword evidence="8 14" id="KW-1133">Transmembrane helix</keyword>
<proteinExistence type="inferred from homology"/>
<keyword evidence="7 14" id="KW-0812">Transmembrane</keyword>
<accession>A0ABP2AV55</accession>
<feature type="transmembrane region" description="Helical" evidence="14">
    <location>
        <begin position="241"/>
        <end position="260"/>
    </location>
</feature>
<evidence type="ECO:0000256" key="13">
    <source>
        <dbReference type="ARBA" id="ARBA00042859"/>
    </source>
</evidence>
<dbReference type="Pfam" id="PF03611">
    <property type="entry name" value="EIIC-GAT"/>
    <property type="match status" value="1"/>
</dbReference>
<evidence type="ECO:0000256" key="11">
    <source>
        <dbReference type="ARBA" id="ARBA00038218"/>
    </source>
</evidence>